<dbReference type="InterPro" id="IPR038665">
    <property type="entry name" value="Voltage-dep_anion_channel_sf"/>
</dbReference>
<feature type="transmembrane region" description="Helical" evidence="8">
    <location>
        <begin position="126"/>
        <end position="155"/>
    </location>
</feature>
<dbReference type="AlphaFoldDB" id="A0A6J7HNV4"/>
<feature type="transmembrane region" description="Helical" evidence="8">
    <location>
        <begin position="61"/>
        <end position="81"/>
    </location>
</feature>
<protein>
    <submittedName>
        <fullName evidence="9">Unannotated protein</fullName>
    </submittedName>
</protein>
<dbReference type="EMBL" id="CAFBMQ010000226">
    <property type="protein sequence ID" value="CAB4921132.1"/>
    <property type="molecule type" value="Genomic_DNA"/>
</dbReference>
<feature type="transmembrane region" description="Helical" evidence="8">
    <location>
        <begin position="335"/>
        <end position="356"/>
    </location>
</feature>
<evidence type="ECO:0000256" key="7">
    <source>
        <dbReference type="ARBA" id="ARBA00023136"/>
    </source>
</evidence>
<feature type="transmembrane region" description="Helical" evidence="8">
    <location>
        <begin position="272"/>
        <end position="296"/>
    </location>
</feature>
<dbReference type="PANTHER" id="PTHR31686:SF1">
    <property type="entry name" value="SULFITE EFFLUX PUMP SSU1"/>
    <property type="match status" value="1"/>
</dbReference>
<keyword evidence="3" id="KW-0813">Transport</keyword>
<feature type="transmembrane region" description="Helical" evidence="8">
    <location>
        <begin position="30"/>
        <end position="49"/>
    </location>
</feature>
<accession>A0A6J7HNV4</accession>
<dbReference type="GO" id="GO:0055085">
    <property type="term" value="P:transmembrane transport"/>
    <property type="evidence" value="ECO:0007669"/>
    <property type="project" value="InterPro"/>
</dbReference>
<feature type="transmembrane region" description="Helical" evidence="8">
    <location>
        <begin position="167"/>
        <end position="185"/>
    </location>
</feature>
<evidence type="ECO:0000256" key="2">
    <source>
        <dbReference type="ARBA" id="ARBA00008566"/>
    </source>
</evidence>
<evidence type="ECO:0000256" key="6">
    <source>
        <dbReference type="ARBA" id="ARBA00022989"/>
    </source>
</evidence>
<keyword evidence="6 8" id="KW-1133">Transmembrane helix</keyword>
<evidence type="ECO:0000256" key="4">
    <source>
        <dbReference type="ARBA" id="ARBA00022475"/>
    </source>
</evidence>
<feature type="transmembrane region" description="Helical" evidence="8">
    <location>
        <begin position="308"/>
        <end position="329"/>
    </location>
</feature>
<evidence type="ECO:0000256" key="5">
    <source>
        <dbReference type="ARBA" id="ARBA00022692"/>
    </source>
</evidence>
<dbReference type="InterPro" id="IPR051629">
    <property type="entry name" value="Sulfite_efflux_TDT"/>
</dbReference>
<keyword evidence="4" id="KW-1003">Cell membrane</keyword>
<dbReference type="Pfam" id="PF03595">
    <property type="entry name" value="SLAC1"/>
    <property type="match status" value="1"/>
</dbReference>
<keyword evidence="7 8" id="KW-0472">Membrane</keyword>
<gene>
    <name evidence="9" type="ORF">UFOPK3609_01392</name>
</gene>
<dbReference type="GO" id="GO:0005886">
    <property type="term" value="C:plasma membrane"/>
    <property type="evidence" value="ECO:0007669"/>
    <property type="project" value="UniProtKB-SubCell"/>
</dbReference>
<reference evidence="9" key="1">
    <citation type="submission" date="2020-05" db="EMBL/GenBank/DDBJ databases">
        <authorList>
            <person name="Chiriac C."/>
            <person name="Salcher M."/>
            <person name="Ghai R."/>
            <person name="Kavagutti S V."/>
        </authorList>
    </citation>
    <scope>NUCLEOTIDE SEQUENCE</scope>
</reference>
<evidence type="ECO:0000256" key="3">
    <source>
        <dbReference type="ARBA" id="ARBA00022448"/>
    </source>
</evidence>
<keyword evidence="5 8" id="KW-0812">Transmembrane</keyword>
<sequence length="370" mass="37489">MTSTVAAAPAPAPVLARPRWAGVAAIGPNWFAALMGTSIVATAAATLPVQVPGLRLLAQAVWVLAALVLVALIAATAAHWVHHPAAARGHAADPVMVHAYGAPPMGLLAFGAATQLVGRDLVGGPAALAVFAVLWVLGTVGGLVTAVAVPVALFTRPGRSGEASGSWLLPVVPPMVSAATGALLVPELPAGQLRTTLFTLCWSMFGLSLLAAFAVTTLIWGRLARHGIGPAAAVPTLWIVLGPLGQAVTAANNLGAQADLALPQPYAAAFRAAGLVLGLPLWGFALLWVGVAATVTVRTARAHLPFSLGWWSFTFPVGTLVTGTSGLAAHTGETFLQVAAVVFFVGLLVAWATVAVRTGRGIASGVLLRP</sequence>
<dbReference type="InterPro" id="IPR004695">
    <property type="entry name" value="SLAC1/Mae1/Ssu1/TehA"/>
</dbReference>
<organism evidence="9">
    <name type="scientific">freshwater metagenome</name>
    <dbReference type="NCBI Taxonomy" id="449393"/>
    <lineage>
        <taxon>unclassified sequences</taxon>
        <taxon>metagenomes</taxon>
        <taxon>ecological metagenomes</taxon>
    </lineage>
</organism>
<feature type="transmembrane region" description="Helical" evidence="8">
    <location>
        <begin position="232"/>
        <end position="252"/>
    </location>
</feature>
<dbReference type="Gene3D" id="1.50.10.150">
    <property type="entry name" value="Voltage-dependent anion channel"/>
    <property type="match status" value="1"/>
</dbReference>
<comment type="subcellular location">
    <subcellularLocation>
        <location evidence="1">Cell membrane</location>
        <topology evidence="1">Multi-pass membrane protein</topology>
    </subcellularLocation>
</comment>
<comment type="similarity">
    <text evidence="2">Belongs to the tellurite-resistance/dicarboxylate transporter (TDT) family.</text>
</comment>
<evidence type="ECO:0000313" key="9">
    <source>
        <dbReference type="EMBL" id="CAB4921132.1"/>
    </source>
</evidence>
<name>A0A6J7HNV4_9ZZZZ</name>
<evidence type="ECO:0000256" key="1">
    <source>
        <dbReference type="ARBA" id="ARBA00004651"/>
    </source>
</evidence>
<evidence type="ECO:0000256" key="8">
    <source>
        <dbReference type="SAM" id="Phobius"/>
    </source>
</evidence>
<dbReference type="PANTHER" id="PTHR31686">
    <property type="match status" value="1"/>
</dbReference>
<proteinExistence type="inferred from homology"/>
<dbReference type="CDD" id="cd09320">
    <property type="entry name" value="TDT_like_2"/>
    <property type="match status" value="1"/>
</dbReference>
<feature type="transmembrane region" description="Helical" evidence="8">
    <location>
        <begin position="197"/>
        <end position="220"/>
    </location>
</feature>